<gene>
    <name evidence="1" type="ORF">GCM10011579_063870</name>
</gene>
<evidence type="ECO:0000313" key="2">
    <source>
        <dbReference type="Proteomes" id="UP000600365"/>
    </source>
</evidence>
<reference evidence="1 2" key="1">
    <citation type="journal article" date="2014" name="Int. J. Syst. Evol. Microbiol.">
        <title>Complete genome sequence of Corynebacterium casei LMG S-19264T (=DSM 44701T), isolated from a smear-ripened cheese.</title>
        <authorList>
            <consortium name="US DOE Joint Genome Institute (JGI-PGF)"/>
            <person name="Walter F."/>
            <person name="Albersmeier A."/>
            <person name="Kalinowski J."/>
            <person name="Ruckert C."/>
        </authorList>
    </citation>
    <scope>NUCLEOTIDE SEQUENCE [LARGE SCALE GENOMIC DNA]</scope>
    <source>
        <strain evidence="1 2">CGMCC 4.7111</strain>
    </source>
</reference>
<evidence type="ECO:0000313" key="1">
    <source>
        <dbReference type="EMBL" id="GGN79420.1"/>
    </source>
</evidence>
<dbReference type="AlphaFoldDB" id="A0A918D771"/>
<name>A0A918D771_9ACTN</name>
<organism evidence="1 2">
    <name type="scientific">Streptomyces albiflavescens</name>
    <dbReference type="NCBI Taxonomy" id="1623582"/>
    <lineage>
        <taxon>Bacteria</taxon>
        <taxon>Bacillati</taxon>
        <taxon>Actinomycetota</taxon>
        <taxon>Actinomycetes</taxon>
        <taxon>Kitasatosporales</taxon>
        <taxon>Streptomycetaceae</taxon>
        <taxon>Streptomyces</taxon>
    </lineage>
</organism>
<keyword evidence="2" id="KW-1185">Reference proteome</keyword>
<sequence length="65" mass="7116">MNIGVCVKHVPTKVTVRQKQPSIAYRSLADRSDIVELSLVSRDGAYEPLVREFLRIAAAGPQPAP</sequence>
<proteinExistence type="predicted"/>
<dbReference type="Proteomes" id="UP000600365">
    <property type="component" value="Unassembled WGS sequence"/>
</dbReference>
<comment type="caution">
    <text evidence="1">The sequence shown here is derived from an EMBL/GenBank/DDBJ whole genome shotgun (WGS) entry which is preliminary data.</text>
</comment>
<protein>
    <submittedName>
        <fullName evidence="1">Uncharacterized protein</fullName>
    </submittedName>
</protein>
<dbReference type="EMBL" id="BMMM01000013">
    <property type="protein sequence ID" value="GGN79420.1"/>
    <property type="molecule type" value="Genomic_DNA"/>
</dbReference>
<accession>A0A918D771</accession>
<dbReference type="RefSeq" id="WP_189189564.1">
    <property type="nucleotide sequence ID" value="NZ_BMMM01000013.1"/>
</dbReference>